<evidence type="ECO:0000256" key="4">
    <source>
        <dbReference type="PIRSR" id="PIRSR018249-1"/>
    </source>
</evidence>
<sequence length="283" mass="31850">MKKIEFGTQFVTQNINIFRCPICDQPFQQVEGTSLKCPNGHGFDISKKGTLYFLTHHSNNEYDSEMLTARNRILQAGLFDPIIKAIYERLDSSPETILDVGCGEGTPLAKLVKLRQAQDVAVGFDISKDGINLATQHGADAFFCVADLAHLPFNDDAFSTVIDLFSPSAYDEFNRVIKPGGQLIKIIPNSHYLHELRELLFGADQPNSSYSNQKVYDLFFEHYPDATVHQLRYSFQIPAGLQRSLMIMTPLHWGKNQNADATRLVENMKSVTVDVSILTQQFN</sequence>
<proteinExistence type="predicted"/>
<keyword evidence="2 8" id="KW-0808">Transferase</keyword>
<dbReference type="InterPro" id="IPR016718">
    <property type="entry name" value="rRNA_m1G-MeTrfase_A_prd"/>
</dbReference>
<dbReference type="PANTHER" id="PTHR43464:SF19">
    <property type="entry name" value="UBIQUINONE BIOSYNTHESIS O-METHYLTRANSFERASE, MITOCHONDRIAL"/>
    <property type="match status" value="1"/>
</dbReference>
<dbReference type="AlphaFoldDB" id="A0A512PMP2"/>
<evidence type="ECO:0000313" key="9">
    <source>
        <dbReference type="Proteomes" id="UP000321569"/>
    </source>
</evidence>
<feature type="binding site" evidence="4">
    <location>
        <position position="23"/>
    </location>
    <ligand>
        <name>Zn(2+)</name>
        <dbReference type="ChEBI" id="CHEBI:29105"/>
    </ligand>
</feature>
<feature type="domain" description="23S rRNA (guanine(745)-N(1))-methyltransferase N-terminal" evidence="7">
    <location>
        <begin position="18"/>
        <end position="50"/>
    </location>
</feature>
<feature type="binding site" evidence="4">
    <location>
        <position position="37"/>
    </location>
    <ligand>
        <name>Zn(2+)</name>
        <dbReference type="ChEBI" id="CHEBI:29105"/>
    </ligand>
</feature>
<dbReference type="PIRSF" id="PIRSF018249">
    <property type="entry name" value="MyrA_prd"/>
    <property type="match status" value="1"/>
</dbReference>
<accession>A0A512PMP2</accession>
<dbReference type="Pfam" id="PF13847">
    <property type="entry name" value="Methyltransf_31"/>
    <property type="match status" value="1"/>
</dbReference>
<evidence type="ECO:0000259" key="7">
    <source>
        <dbReference type="Pfam" id="PF21302"/>
    </source>
</evidence>
<feature type="binding site" evidence="4">
    <location>
        <position position="20"/>
    </location>
    <ligand>
        <name>Zn(2+)</name>
        <dbReference type="ChEBI" id="CHEBI:29105"/>
    </ligand>
</feature>
<feature type="binding site" evidence="5">
    <location>
        <position position="79"/>
    </location>
    <ligand>
        <name>S-adenosyl-L-methionine</name>
        <dbReference type="ChEBI" id="CHEBI:59789"/>
    </ligand>
</feature>
<keyword evidence="3 5" id="KW-0949">S-adenosyl-L-methionine</keyword>
<feature type="binding site" evidence="5">
    <location>
        <begin position="104"/>
        <end position="105"/>
    </location>
    <ligand>
        <name>S-adenosyl-L-methionine</name>
        <dbReference type="ChEBI" id="CHEBI:59789"/>
    </ligand>
</feature>
<feature type="binding site" evidence="4">
    <location>
        <position position="41"/>
    </location>
    <ligand>
        <name>Zn(2+)</name>
        <dbReference type="ChEBI" id="CHEBI:29105"/>
    </ligand>
</feature>
<gene>
    <name evidence="8" type="primary">rrmA</name>
    <name evidence="8" type="ORF">LRA02_13180</name>
</gene>
<dbReference type="InterPro" id="IPR048647">
    <property type="entry name" value="RlmA_N"/>
</dbReference>
<evidence type="ECO:0000313" key="8">
    <source>
        <dbReference type="EMBL" id="GEP72450.1"/>
    </source>
</evidence>
<organism evidence="8 9">
    <name type="scientific">Lentilactobacillus rapi</name>
    <dbReference type="NCBI Taxonomy" id="481723"/>
    <lineage>
        <taxon>Bacteria</taxon>
        <taxon>Bacillati</taxon>
        <taxon>Bacillota</taxon>
        <taxon>Bacilli</taxon>
        <taxon>Lactobacillales</taxon>
        <taxon>Lactobacillaceae</taxon>
        <taxon>Lentilactobacillus</taxon>
    </lineage>
</organism>
<dbReference type="InterPro" id="IPR025714">
    <property type="entry name" value="Methyltranfer_dom"/>
</dbReference>
<dbReference type="EMBL" id="BKAM01000018">
    <property type="protein sequence ID" value="GEP72450.1"/>
    <property type="molecule type" value="Genomic_DNA"/>
</dbReference>
<evidence type="ECO:0000259" key="6">
    <source>
        <dbReference type="Pfam" id="PF13847"/>
    </source>
</evidence>
<dbReference type="Pfam" id="PF21302">
    <property type="entry name" value="Zn_ribbon_RlmA"/>
    <property type="match status" value="1"/>
</dbReference>
<dbReference type="InterPro" id="IPR029063">
    <property type="entry name" value="SAM-dependent_MTases_sf"/>
</dbReference>
<dbReference type="CDD" id="cd02440">
    <property type="entry name" value="AdoMet_MTases"/>
    <property type="match status" value="1"/>
</dbReference>
<dbReference type="STRING" id="1423795.FD12_GL002048"/>
<dbReference type="Gene3D" id="3.40.50.150">
    <property type="entry name" value="Vaccinia Virus protein VP39"/>
    <property type="match status" value="1"/>
</dbReference>
<protein>
    <submittedName>
        <fullName evidence="8">23S rRNA methyltransferase</fullName>
    </submittedName>
</protein>
<dbReference type="Proteomes" id="UP000321569">
    <property type="component" value="Unassembled WGS sequence"/>
</dbReference>
<evidence type="ECO:0000256" key="5">
    <source>
        <dbReference type="PIRSR" id="PIRSR018249-2"/>
    </source>
</evidence>
<dbReference type="GO" id="GO:0032259">
    <property type="term" value="P:methylation"/>
    <property type="evidence" value="ECO:0007669"/>
    <property type="project" value="UniProtKB-KW"/>
</dbReference>
<dbReference type="GO" id="GO:0046872">
    <property type="term" value="F:metal ion binding"/>
    <property type="evidence" value="ECO:0007669"/>
    <property type="project" value="UniProtKB-KW"/>
</dbReference>
<keyword evidence="1 8" id="KW-0489">Methyltransferase</keyword>
<dbReference type="OrthoDB" id="5522265at2"/>
<dbReference type="RefSeq" id="WP_056980991.1">
    <property type="nucleotide sequence ID" value="NZ_BKAM01000018.1"/>
</dbReference>
<feature type="domain" description="Methyltransferase" evidence="6">
    <location>
        <begin position="93"/>
        <end position="189"/>
    </location>
</feature>
<dbReference type="PANTHER" id="PTHR43464">
    <property type="entry name" value="METHYLTRANSFERASE"/>
    <property type="match status" value="1"/>
</dbReference>
<reference evidence="8 9" key="1">
    <citation type="submission" date="2019-07" db="EMBL/GenBank/DDBJ databases">
        <title>Whole genome shotgun sequence of Lactobacillus rapi NBRC 109618.</title>
        <authorList>
            <person name="Hosoyama A."/>
            <person name="Uohara A."/>
            <person name="Ohji S."/>
            <person name="Ichikawa N."/>
        </authorList>
    </citation>
    <scope>NUCLEOTIDE SEQUENCE [LARGE SCALE GENOMIC DNA]</scope>
    <source>
        <strain evidence="8 9">NBRC 109618</strain>
    </source>
</reference>
<evidence type="ECO:0000256" key="3">
    <source>
        <dbReference type="ARBA" id="ARBA00022691"/>
    </source>
</evidence>
<evidence type="ECO:0000256" key="1">
    <source>
        <dbReference type="ARBA" id="ARBA00022603"/>
    </source>
</evidence>
<comment type="caution">
    <text evidence="8">The sequence shown here is derived from an EMBL/GenBank/DDBJ whole genome shotgun (WGS) entry which is preliminary data.</text>
</comment>
<dbReference type="SUPFAM" id="SSF53335">
    <property type="entry name" value="S-adenosyl-L-methionine-dependent methyltransferases"/>
    <property type="match status" value="1"/>
</dbReference>
<dbReference type="GO" id="GO:0008168">
    <property type="term" value="F:methyltransferase activity"/>
    <property type="evidence" value="ECO:0007669"/>
    <property type="project" value="UniProtKB-KW"/>
</dbReference>
<keyword evidence="4" id="KW-0479">Metal-binding</keyword>
<name>A0A512PMP2_9LACO</name>
<feature type="binding site" evidence="5">
    <location>
        <position position="192"/>
    </location>
    <ligand>
        <name>S-adenosyl-L-methionine</name>
        <dbReference type="ChEBI" id="CHEBI:59789"/>
    </ligand>
</feature>
<evidence type="ECO:0000256" key="2">
    <source>
        <dbReference type="ARBA" id="ARBA00022679"/>
    </source>
</evidence>
<keyword evidence="4" id="KW-0862">Zinc</keyword>